<name>A0A0F6YLI6_9BACT</name>
<evidence type="ECO:0000313" key="1">
    <source>
        <dbReference type="EMBL" id="AKF10422.1"/>
    </source>
</evidence>
<evidence type="ECO:0000313" key="2">
    <source>
        <dbReference type="Proteomes" id="UP000034883"/>
    </source>
</evidence>
<organism evidence="1 2">
    <name type="scientific">Sandaracinus amylolyticus</name>
    <dbReference type="NCBI Taxonomy" id="927083"/>
    <lineage>
        <taxon>Bacteria</taxon>
        <taxon>Pseudomonadati</taxon>
        <taxon>Myxococcota</taxon>
        <taxon>Polyangia</taxon>
        <taxon>Polyangiales</taxon>
        <taxon>Sandaracinaceae</taxon>
        <taxon>Sandaracinus</taxon>
    </lineage>
</organism>
<proteinExistence type="predicted"/>
<dbReference type="KEGG" id="samy:DB32_007571"/>
<reference evidence="1 2" key="1">
    <citation type="submission" date="2015-03" db="EMBL/GenBank/DDBJ databases">
        <title>Genome assembly of Sandaracinus amylolyticus DSM 53668.</title>
        <authorList>
            <person name="Sharma G."/>
            <person name="Subramanian S."/>
        </authorList>
    </citation>
    <scope>NUCLEOTIDE SEQUENCE [LARGE SCALE GENOMIC DNA]</scope>
    <source>
        <strain evidence="1 2">DSM 53668</strain>
    </source>
</reference>
<sequence>MPLIVVLGGCYLDHGATERDGGTTHDAHVEPDVCAFEPGGELFEVQALSDNLPSTPYDVDASGRVYLEVLGDTYRWDAPGELLSLDALTGVSPWRIARIARVAPDGSLAGQIWHGEQTHAFVWSAASGVVDLSLDDTVESSATAIGADGMVLVNEARRASLRTTTRHVLPLGLPPDGHSRHAVVQALDVAADEAGSVVGTSTADETLDVWRAFVWTHAAGHRLLPNDGALHSRALAISDDGAFIVGTASSLTSSVMTPVVWRREVIARIPLLPLPDLAWGAATDVNDRGVIVGTDSGPSATGPEAYGWMMVGERKLALDALLAEGDAWHVTRAVRVTADLRVLAVAEREGSDVREAVLLRPRCALEE</sequence>
<keyword evidence="2" id="KW-1185">Reference proteome</keyword>
<dbReference type="EMBL" id="CP011125">
    <property type="protein sequence ID" value="AKF10422.1"/>
    <property type="molecule type" value="Genomic_DNA"/>
</dbReference>
<gene>
    <name evidence="1" type="ORF">DB32_007571</name>
</gene>
<accession>A0A0F6YLI6</accession>
<dbReference type="AlphaFoldDB" id="A0A0F6YLI6"/>
<protein>
    <submittedName>
        <fullName evidence="1">Uncharacterized protein</fullName>
    </submittedName>
</protein>
<dbReference type="Proteomes" id="UP000034883">
    <property type="component" value="Chromosome"/>
</dbReference>